<evidence type="ECO:0000256" key="1">
    <source>
        <dbReference type="SAM" id="MobiDB-lite"/>
    </source>
</evidence>
<protein>
    <submittedName>
        <fullName evidence="2">Uncharacterized protein</fullName>
    </submittedName>
</protein>
<organism evidence="2">
    <name type="scientific">Zea mays</name>
    <name type="common">Maize</name>
    <dbReference type="NCBI Taxonomy" id="4577"/>
    <lineage>
        <taxon>Eukaryota</taxon>
        <taxon>Viridiplantae</taxon>
        <taxon>Streptophyta</taxon>
        <taxon>Embryophyta</taxon>
        <taxon>Tracheophyta</taxon>
        <taxon>Spermatophyta</taxon>
        <taxon>Magnoliopsida</taxon>
        <taxon>Liliopsida</taxon>
        <taxon>Poales</taxon>
        <taxon>Poaceae</taxon>
        <taxon>PACMAD clade</taxon>
        <taxon>Panicoideae</taxon>
        <taxon>Andropogonodae</taxon>
        <taxon>Andropogoneae</taxon>
        <taxon>Tripsacinae</taxon>
        <taxon>Zea</taxon>
    </lineage>
</organism>
<feature type="region of interest" description="Disordered" evidence="1">
    <location>
        <begin position="1"/>
        <end position="21"/>
    </location>
</feature>
<sequence length="43" mass="5048">MSAFISARGYEPPEDHPGTWNLKSQVKSRYRKMRRMEDAMVCS</sequence>
<dbReference type="AlphaFoldDB" id="B6U1J4"/>
<accession>B6U1J4</accession>
<dbReference type="EMBL" id="EU971109">
    <property type="protein sequence ID" value="ACG43227.1"/>
    <property type="molecule type" value="mRNA"/>
</dbReference>
<proteinExistence type="evidence at transcript level"/>
<evidence type="ECO:0000313" key="2">
    <source>
        <dbReference type="EMBL" id="ACG43227.1"/>
    </source>
</evidence>
<name>B6U1J4_MAIZE</name>
<reference evidence="2" key="1">
    <citation type="journal article" date="2009" name="Plant Mol. Biol.">
        <title>Insights into corn genes derived from large-scale cDNA sequencing.</title>
        <authorList>
            <person name="Alexandrov N.N."/>
            <person name="Brover V.V."/>
            <person name="Freidin S."/>
            <person name="Troukhan M.E."/>
            <person name="Tatarinova T.V."/>
            <person name="Zhang H."/>
            <person name="Swaller T.J."/>
            <person name="Lu Y.P."/>
            <person name="Bouck J."/>
            <person name="Flavell R.B."/>
            <person name="Feldmann K.A."/>
        </authorList>
    </citation>
    <scope>NUCLEOTIDE SEQUENCE</scope>
</reference>